<gene>
    <name evidence="1" type="ORF">FOS08_15440</name>
</gene>
<proteinExistence type="predicted"/>
<evidence type="ECO:0000313" key="2">
    <source>
        <dbReference type="Proteomes" id="UP001248134"/>
    </source>
</evidence>
<dbReference type="EMBL" id="VLYX01000015">
    <property type="protein sequence ID" value="MDR4327268.1"/>
    <property type="molecule type" value="Genomic_DNA"/>
</dbReference>
<sequence length="65" mass="7391">MRSNQGLYYIGLPWQHQRGLALICGVGKGAKFLHLVIKEKNGEWVGFPAVHSHTSLFLLYLNRII</sequence>
<accession>A0AAJ2DNB8</accession>
<evidence type="ECO:0000313" key="1">
    <source>
        <dbReference type="EMBL" id="MDR4327268.1"/>
    </source>
</evidence>
<reference evidence="1" key="1">
    <citation type="submission" date="2019-07" db="EMBL/GenBank/DDBJ databases">
        <title>Phylogenomic Reclassification of ATCC Bacillus Strains and Various Taxa within the Genus Bacillus.</title>
        <authorList>
            <person name="Riojas M.A."/>
            <person name="Frank A.M."/>
            <person name="Fenn S.L."/>
            <person name="King S.P."/>
            <person name="Brower S.M."/>
            <person name="Hazbon M.H."/>
        </authorList>
    </citation>
    <scope>NUCLEOTIDE SEQUENCE</scope>
    <source>
        <strain evidence="1">NR-12239</strain>
    </source>
</reference>
<organism evidence="1 2">
    <name type="scientific">Bacillus pseudomycoides</name>
    <dbReference type="NCBI Taxonomy" id="64104"/>
    <lineage>
        <taxon>Bacteria</taxon>
        <taxon>Bacillati</taxon>
        <taxon>Bacillota</taxon>
        <taxon>Bacilli</taxon>
        <taxon>Bacillales</taxon>
        <taxon>Bacillaceae</taxon>
        <taxon>Bacillus</taxon>
        <taxon>Bacillus cereus group</taxon>
    </lineage>
</organism>
<protein>
    <submittedName>
        <fullName evidence="1">Uncharacterized protein</fullName>
    </submittedName>
</protein>
<name>A0AAJ2DNB8_9BACI</name>
<dbReference type="Proteomes" id="UP001248134">
    <property type="component" value="Unassembled WGS sequence"/>
</dbReference>
<comment type="caution">
    <text evidence="1">The sequence shown here is derived from an EMBL/GenBank/DDBJ whole genome shotgun (WGS) entry which is preliminary data.</text>
</comment>
<dbReference type="AlphaFoldDB" id="A0AAJ2DNB8"/>